<feature type="region of interest" description="Domain I" evidence="6">
    <location>
        <begin position="1"/>
        <end position="64"/>
    </location>
</feature>
<organism evidence="8 9">
    <name type="scientific">Bartonella tamiae Th239</name>
    <dbReference type="NCBI Taxonomy" id="1094558"/>
    <lineage>
        <taxon>Bacteria</taxon>
        <taxon>Pseudomonadati</taxon>
        <taxon>Pseudomonadota</taxon>
        <taxon>Alphaproteobacteria</taxon>
        <taxon>Hyphomicrobiales</taxon>
        <taxon>Bartonellaceae</taxon>
        <taxon>Bartonella</taxon>
    </lineage>
</organism>
<dbReference type="GO" id="GO:0006310">
    <property type="term" value="P:DNA recombination"/>
    <property type="evidence" value="ECO:0007669"/>
    <property type="project" value="UniProtKB-UniRule"/>
</dbReference>
<dbReference type="OrthoDB" id="5293449at2"/>
<dbReference type="RefSeq" id="WP_008037436.1">
    <property type="nucleotide sequence ID" value="NZ_JH725147.1"/>
</dbReference>
<evidence type="ECO:0000313" key="8">
    <source>
        <dbReference type="EMBL" id="EJF91742.1"/>
    </source>
</evidence>
<dbReference type="InterPro" id="IPR011114">
    <property type="entry name" value="RuvA_C"/>
</dbReference>
<comment type="caution">
    <text evidence="6">Lacks conserved residue(s) required for the propagation of feature annotation.</text>
</comment>
<feature type="region of interest" description="Domain II" evidence="6">
    <location>
        <begin position="65"/>
        <end position="142"/>
    </location>
</feature>
<keyword evidence="1 6" id="KW-0963">Cytoplasm</keyword>
<dbReference type="NCBIfam" id="TIGR00084">
    <property type="entry name" value="ruvA"/>
    <property type="match status" value="1"/>
</dbReference>
<dbReference type="InterPro" id="IPR012340">
    <property type="entry name" value="NA-bd_OB-fold"/>
</dbReference>
<dbReference type="SUPFAM" id="SSF47781">
    <property type="entry name" value="RuvA domain 2-like"/>
    <property type="match status" value="1"/>
</dbReference>
<dbReference type="PATRIC" id="fig|1094558.3.peg.129"/>
<keyword evidence="8" id="KW-0347">Helicase</keyword>
<feature type="domain" description="Helix-hairpin-helix DNA-binding motif class 1" evidence="7">
    <location>
        <begin position="73"/>
        <end position="92"/>
    </location>
</feature>
<dbReference type="InterPro" id="IPR036267">
    <property type="entry name" value="RuvA_C_sf"/>
</dbReference>
<dbReference type="EMBL" id="AIMB01000001">
    <property type="protein sequence ID" value="EJF91742.1"/>
    <property type="molecule type" value="Genomic_DNA"/>
</dbReference>
<dbReference type="InterPro" id="IPR013849">
    <property type="entry name" value="DNA_helicase_Holl-junc_RuvA_I"/>
</dbReference>
<comment type="similarity">
    <text evidence="6">Belongs to the RuvA family.</text>
</comment>
<keyword evidence="9" id="KW-1185">Reference proteome</keyword>
<keyword evidence="8" id="KW-0067">ATP-binding</keyword>
<dbReference type="Gene3D" id="1.10.8.10">
    <property type="entry name" value="DNA helicase RuvA subunit, C-terminal domain"/>
    <property type="match status" value="1"/>
</dbReference>
<evidence type="ECO:0000256" key="2">
    <source>
        <dbReference type="ARBA" id="ARBA00022763"/>
    </source>
</evidence>
<dbReference type="Gene3D" id="2.40.50.140">
    <property type="entry name" value="Nucleic acid-binding proteins"/>
    <property type="match status" value="1"/>
</dbReference>
<comment type="subcellular location">
    <subcellularLocation>
        <location evidence="6">Cytoplasm</location>
    </subcellularLocation>
</comment>
<dbReference type="SUPFAM" id="SSF46929">
    <property type="entry name" value="DNA helicase RuvA subunit, C-terminal domain"/>
    <property type="match status" value="1"/>
</dbReference>
<dbReference type="InterPro" id="IPR010994">
    <property type="entry name" value="RuvA_2-like"/>
</dbReference>
<keyword evidence="4 6" id="KW-0233">DNA recombination</keyword>
<evidence type="ECO:0000259" key="7">
    <source>
        <dbReference type="SMART" id="SM00278"/>
    </source>
</evidence>
<comment type="function">
    <text evidence="6">The RuvA-RuvB-RuvC complex processes Holliday junction (HJ) DNA during genetic recombination and DNA repair, while the RuvA-RuvB complex plays an important role in the rescue of blocked DNA replication forks via replication fork reversal (RFR). RuvA specifically binds to HJ cruciform DNA, conferring on it an open structure. The RuvB hexamer acts as an ATP-dependent pump, pulling dsDNA into and through the RuvAB complex. HJ branch migration allows RuvC to scan DNA until it finds its consensus sequence, where it cleaves and resolves the cruciform DNA.</text>
</comment>
<dbReference type="GO" id="GO:0006281">
    <property type="term" value="P:DNA repair"/>
    <property type="evidence" value="ECO:0007669"/>
    <property type="project" value="UniProtKB-UniRule"/>
</dbReference>
<comment type="domain">
    <text evidence="6">Has three domains with a flexible linker between the domains II and III and assumes an 'L' shape. Domain III is highly mobile and contacts RuvB.</text>
</comment>
<dbReference type="HOGENOM" id="CLU_087936_3_0_5"/>
<dbReference type="GO" id="GO:0005524">
    <property type="term" value="F:ATP binding"/>
    <property type="evidence" value="ECO:0007669"/>
    <property type="project" value="InterPro"/>
</dbReference>
<dbReference type="GO" id="GO:0005737">
    <property type="term" value="C:cytoplasm"/>
    <property type="evidence" value="ECO:0007669"/>
    <property type="project" value="UniProtKB-SubCell"/>
</dbReference>
<comment type="caution">
    <text evidence="8">The sequence shown here is derived from an EMBL/GenBank/DDBJ whole genome shotgun (WGS) entry which is preliminary data.</text>
</comment>
<dbReference type="AlphaFoldDB" id="J1K2M9"/>
<evidence type="ECO:0000256" key="4">
    <source>
        <dbReference type="ARBA" id="ARBA00023172"/>
    </source>
</evidence>
<dbReference type="HAMAP" id="MF_00031">
    <property type="entry name" value="DNA_HJ_migration_RuvA"/>
    <property type="match status" value="1"/>
</dbReference>
<proteinExistence type="inferred from homology"/>
<comment type="subunit">
    <text evidence="6">Homotetramer. Forms an RuvA(8)-RuvB(12)-Holliday junction (HJ) complex. HJ DNA is sandwiched between 2 RuvA tetramers; dsDNA enters through RuvA and exits via RuvB. An RuvB hexamer assembles on each DNA strand where it exits the tetramer. Each RuvB hexamer is contacted by two RuvA subunits (via domain III) on 2 adjacent RuvB subunits; this complex drives branch migration. In the full resolvosome a probable DNA-RuvA(4)-RuvB(12)-RuvC(2) complex forms which resolves the HJ.</text>
</comment>
<keyword evidence="8" id="KW-0378">Hydrolase</keyword>
<dbReference type="SMART" id="SM00278">
    <property type="entry name" value="HhH1"/>
    <property type="match status" value="2"/>
</dbReference>
<feature type="region of interest" description="Domain III" evidence="6">
    <location>
        <begin position="152"/>
        <end position="204"/>
    </location>
</feature>
<dbReference type="SUPFAM" id="SSF50249">
    <property type="entry name" value="Nucleic acid-binding proteins"/>
    <property type="match status" value="1"/>
</dbReference>
<evidence type="ECO:0000256" key="3">
    <source>
        <dbReference type="ARBA" id="ARBA00023125"/>
    </source>
</evidence>
<dbReference type="GO" id="GO:0009378">
    <property type="term" value="F:four-way junction helicase activity"/>
    <property type="evidence" value="ECO:0007669"/>
    <property type="project" value="InterPro"/>
</dbReference>
<evidence type="ECO:0000256" key="5">
    <source>
        <dbReference type="ARBA" id="ARBA00023204"/>
    </source>
</evidence>
<keyword evidence="5 6" id="KW-0234">DNA repair</keyword>
<name>J1K2M9_9HYPH</name>
<dbReference type="Pfam" id="PF14520">
    <property type="entry name" value="HHH_5"/>
    <property type="match status" value="1"/>
</dbReference>
<dbReference type="Pfam" id="PF07499">
    <property type="entry name" value="RuvA_C"/>
    <property type="match status" value="1"/>
</dbReference>
<dbReference type="eggNOG" id="COG0632">
    <property type="taxonomic scope" value="Bacteria"/>
</dbReference>
<dbReference type="InterPro" id="IPR003583">
    <property type="entry name" value="Hlx-hairpin-Hlx_DNA-bd_motif"/>
</dbReference>
<keyword evidence="2 6" id="KW-0227">DNA damage</keyword>
<keyword evidence="3 6" id="KW-0238">DNA-binding</keyword>
<evidence type="ECO:0000313" key="9">
    <source>
        <dbReference type="Proteomes" id="UP000008952"/>
    </source>
</evidence>
<sequence length="204" mass="21908">MIGKLKGLVDTIDEDHIILDVQGVGYVVFLPLRVFGSLPEQGQKIELFIETQVREDAIRLFGFKAKSEQLWFRLLQNVQGVGAKVALAIIGTLSPSEIANAIALRDIAMISRAPGVGKRVAERIVSELKNKAPALSVEGVTSSFKQDVGEGVTSQPILDAVSALENLGYSRDMAADAIALAVREAGNDADSAKLIRLGLKELSR</sequence>
<gene>
    <name evidence="6" type="primary">ruvA</name>
    <name evidence="8" type="ORF">ME5_00121</name>
</gene>
<dbReference type="STRING" id="1094558.ME5_00121"/>
<feature type="domain" description="Helix-hairpin-helix DNA-binding motif class 1" evidence="7">
    <location>
        <begin position="108"/>
        <end position="127"/>
    </location>
</feature>
<dbReference type="Pfam" id="PF01330">
    <property type="entry name" value="RuvA_N"/>
    <property type="match status" value="1"/>
</dbReference>
<dbReference type="InterPro" id="IPR000085">
    <property type="entry name" value="RuvA"/>
</dbReference>
<protein>
    <recommendedName>
        <fullName evidence="6">Holliday junction branch migration complex subunit RuvA</fullName>
    </recommendedName>
</protein>
<evidence type="ECO:0000256" key="6">
    <source>
        <dbReference type="HAMAP-Rule" id="MF_00031"/>
    </source>
</evidence>
<dbReference type="GO" id="GO:0048476">
    <property type="term" value="C:Holliday junction resolvase complex"/>
    <property type="evidence" value="ECO:0007669"/>
    <property type="project" value="UniProtKB-UniRule"/>
</dbReference>
<reference evidence="8 9" key="1">
    <citation type="submission" date="2012-03" db="EMBL/GenBank/DDBJ databases">
        <title>The Genome Sequence of Bartonella tamiae Th239.</title>
        <authorList>
            <consortium name="The Broad Institute Genome Sequencing Platform"/>
            <consortium name="The Broad Institute Genome Sequencing Center for Infectious Disease"/>
            <person name="Feldgarden M."/>
            <person name="Kirby J."/>
            <person name="Kosoy M."/>
            <person name="Birtles R."/>
            <person name="Probert W.S."/>
            <person name="Chiaraviglio L."/>
            <person name="Young S.K."/>
            <person name="Zeng Q."/>
            <person name="Gargeya S."/>
            <person name="Fitzgerald M."/>
            <person name="Haas B."/>
            <person name="Abouelleil A."/>
            <person name="Alvarado L."/>
            <person name="Arachchi H.M."/>
            <person name="Berlin A."/>
            <person name="Chapman S.B."/>
            <person name="Gearin G."/>
            <person name="Goldberg J."/>
            <person name="Griggs A."/>
            <person name="Gujja S."/>
            <person name="Hansen M."/>
            <person name="Heiman D."/>
            <person name="Howarth C."/>
            <person name="Larimer J."/>
            <person name="Lui A."/>
            <person name="MacDonald P.J.P."/>
            <person name="McCowen C."/>
            <person name="Montmayeur A."/>
            <person name="Murphy C."/>
            <person name="Neiman D."/>
            <person name="Pearson M."/>
            <person name="Priest M."/>
            <person name="Roberts A."/>
            <person name="Saif S."/>
            <person name="Shea T."/>
            <person name="Sisk P."/>
            <person name="Stolte C."/>
            <person name="Sykes S."/>
            <person name="Wortman J."/>
            <person name="Nusbaum C."/>
            <person name="Birren B."/>
        </authorList>
    </citation>
    <scope>NUCLEOTIDE SEQUENCE [LARGE SCALE GENOMIC DNA]</scope>
    <source>
        <strain evidence="8 9">Th239</strain>
    </source>
</reference>
<dbReference type="Proteomes" id="UP000008952">
    <property type="component" value="Unassembled WGS sequence"/>
</dbReference>
<evidence type="ECO:0000256" key="1">
    <source>
        <dbReference type="ARBA" id="ARBA00022490"/>
    </source>
</evidence>
<dbReference type="GO" id="GO:0009379">
    <property type="term" value="C:Holliday junction helicase complex"/>
    <property type="evidence" value="ECO:0007669"/>
    <property type="project" value="InterPro"/>
</dbReference>
<dbReference type="Gene3D" id="1.10.150.20">
    <property type="entry name" value="5' to 3' exonuclease, C-terminal subdomain"/>
    <property type="match status" value="1"/>
</dbReference>
<dbReference type="GO" id="GO:0000400">
    <property type="term" value="F:four-way junction DNA binding"/>
    <property type="evidence" value="ECO:0007669"/>
    <property type="project" value="UniProtKB-UniRule"/>
</dbReference>
<keyword evidence="8" id="KW-0547">Nucleotide-binding</keyword>
<accession>J1K2M9</accession>
<dbReference type="CDD" id="cd14332">
    <property type="entry name" value="UBA_RuvA_C"/>
    <property type="match status" value="1"/>
</dbReference>